<protein>
    <recommendedName>
        <fullName evidence="4">Secreted protein</fullName>
    </recommendedName>
</protein>
<name>A0A7X0MHL4_9SPHI</name>
<dbReference type="RefSeq" id="WP_184623602.1">
    <property type="nucleotide sequence ID" value="NZ_JACHCC010000003.1"/>
</dbReference>
<keyword evidence="1" id="KW-0732">Signal</keyword>
<dbReference type="EMBL" id="JACHCC010000003">
    <property type="protein sequence ID" value="MBB6498976.1"/>
    <property type="molecule type" value="Genomic_DNA"/>
</dbReference>
<sequence length="162" mass="19233">MKYIVISLFILSFFGFQRANAQQNKIKQDTVYYKLDTTSVPIKDRMFIMDQEASLKEYILLCKCDPWGNDLVFYSNIDRPNETKTISKEMFNQIKTISITRLIEIWTQYGKDRINKYKMFFIIPDGKRYKMTNVYLFGPRKPQKPIECYIIIPPPEKKGANN</sequence>
<comment type="caution">
    <text evidence="2">The sequence shown here is derived from an EMBL/GenBank/DDBJ whole genome shotgun (WGS) entry which is preliminary data.</text>
</comment>
<reference evidence="2 3" key="1">
    <citation type="submission" date="2020-08" db="EMBL/GenBank/DDBJ databases">
        <title>Genomic Encyclopedia of Type Strains, Phase IV (KMG-V): Genome sequencing to study the core and pangenomes of soil and plant-associated prokaryotes.</title>
        <authorList>
            <person name="Whitman W."/>
        </authorList>
    </citation>
    <scope>NUCLEOTIDE SEQUENCE [LARGE SCALE GENOMIC DNA]</scope>
    <source>
        <strain evidence="2 3">M2T3</strain>
    </source>
</reference>
<feature type="signal peptide" evidence="1">
    <location>
        <begin position="1"/>
        <end position="21"/>
    </location>
</feature>
<gene>
    <name evidence="2" type="ORF">HDF25_001117</name>
</gene>
<evidence type="ECO:0008006" key="4">
    <source>
        <dbReference type="Google" id="ProtNLM"/>
    </source>
</evidence>
<dbReference type="Proteomes" id="UP000521017">
    <property type="component" value="Unassembled WGS sequence"/>
</dbReference>
<evidence type="ECO:0000313" key="2">
    <source>
        <dbReference type="EMBL" id="MBB6498976.1"/>
    </source>
</evidence>
<feature type="chain" id="PRO_5031557843" description="Secreted protein" evidence="1">
    <location>
        <begin position="22"/>
        <end position="162"/>
    </location>
</feature>
<evidence type="ECO:0000256" key="1">
    <source>
        <dbReference type="SAM" id="SignalP"/>
    </source>
</evidence>
<organism evidence="2 3">
    <name type="scientific">Pedobacter cryoconitis</name>
    <dbReference type="NCBI Taxonomy" id="188932"/>
    <lineage>
        <taxon>Bacteria</taxon>
        <taxon>Pseudomonadati</taxon>
        <taxon>Bacteroidota</taxon>
        <taxon>Sphingobacteriia</taxon>
        <taxon>Sphingobacteriales</taxon>
        <taxon>Sphingobacteriaceae</taxon>
        <taxon>Pedobacter</taxon>
    </lineage>
</organism>
<proteinExistence type="predicted"/>
<accession>A0A7X0MHL4</accession>
<dbReference type="AlphaFoldDB" id="A0A7X0MHL4"/>
<evidence type="ECO:0000313" key="3">
    <source>
        <dbReference type="Proteomes" id="UP000521017"/>
    </source>
</evidence>